<name>E3DLU6_HALPG</name>
<organism evidence="1 2">
    <name type="scientific">Halanaerobium praevalens (strain ATCC 33744 / DSM 2228 / GSL)</name>
    <dbReference type="NCBI Taxonomy" id="572479"/>
    <lineage>
        <taxon>Bacteria</taxon>
        <taxon>Bacillati</taxon>
        <taxon>Bacillota</taxon>
        <taxon>Clostridia</taxon>
        <taxon>Halanaerobiales</taxon>
        <taxon>Halanaerobiaceae</taxon>
        <taxon>Halanaerobium</taxon>
    </lineage>
</organism>
<dbReference type="EMBL" id="CP002175">
    <property type="protein sequence ID" value="ADO76205.1"/>
    <property type="molecule type" value="Genomic_DNA"/>
</dbReference>
<proteinExistence type="predicted"/>
<dbReference type="RefSeq" id="WP_014552240.1">
    <property type="nucleotide sequence ID" value="NC_017455.1"/>
</dbReference>
<dbReference type="HOGENOM" id="CLU_1388537_0_0_9"/>
<accession>E3DLU6</accession>
<dbReference type="STRING" id="572479.Hprae_0044"/>
<keyword evidence="2" id="KW-1185">Reference proteome</keyword>
<dbReference type="OrthoDB" id="2111223at2"/>
<dbReference type="KEGG" id="hpk:Hprae_0044"/>
<sequence>MDITYNEWNMGYIYLQDNYCCDEGETAFKRINSTLTADNKLSEQLNKLNWADKKYVEAKNKDFIEEFQNDLADDLSIKGIEFEMKSKKFKKLIDSYQIKSFKFRDNQYYCICFAPEAEIFEPKNYIYAFSEEENSFAIFKLKAENNYNIAFFKALIFSEESSYNIDYFKTLNRF</sequence>
<evidence type="ECO:0000313" key="1">
    <source>
        <dbReference type="EMBL" id="ADO76205.1"/>
    </source>
</evidence>
<dbReference type="Proteomes" id="UP000006866">
    <property type="component" value="Chromosome"/>
</dbReference>
<dbReference type="eggNOG" id="ENOG5033EPM">
    <property type="taxonomic scope" value="Bacteria"/>
</dbReference>
<dbReference type="AlphaFoldDB" id="E3DLU6"/>
<gene>
    <name evidence="1" type="ordered locus">Hprae_0044</name>
</gene>
<reference evidence="2" key="1">
    <citation type="submission" date="2010-10" db="EMBL/GenBank/DDBJ databases">
        <title>The complete genome of Halanaerobium praevalens DSM 2228.</title>
        <authorList>
            <consortium name="US DOE Joint Genome Institute (JGI-PGF)"/>
            <person name="Lucas S."/>
            <person name="Copeland A."/>
            <person name="Lapidus A."/>
            <person name="Glavina del Rio T."/>
            <person name="Dalin E."/>
            <person name="Tice H."/>
            <person name="Bruce D."/>
            <person name="Goodwin L."/>
            <person name="Pitluck S."/>
            <person name="Kyrpides N."/>
            <person name="Mavromatis K."/>
            <person name="Ivanova N."/>
            <person name="Ovchinnikova G."/>
            <person name="Chertkov O."/>
            <person name="Detter J.C."/>
            <person name="Han C."/>
            <person name="Larimer F."/>
            <person name="Land M."/>
            <person name="Hauser L."/>
            <person name="Markowitz V."/>
            <person name="Cheng J.-F."/>
            <person name="Hugenholtz P."/>
            <person name="Woyke T."/>
            <person name="Wu D."/>
            <person name="Tindall B."/>
            <person name="Pomrenke H.G."/>
            <person name="Brambilla E."/>
            <person name="Klenk H.-P."/>
            <person name="Eisen J.A."/>
        </authorList>
    </citation>
    <scope>NUCLEOTIDE SEQUENCE [LARGE SCALE GENOMIC DNA]</scope>
    <source>
        <strain evidence="2">ATCC 33744 / DSM 2228 / GSL</strain>
    </source>
</reference>
<dbReference type="PATRIC" id="fig|572479.3.peg.45"/>
<protein>
    <submittedName>
        <fullName evidence="1">Uncharacterized protein</fullName>
    </submittedName>
</protein>
<evidence type="ECO:0000313" key="2">
    <source>
        <dbReference type="Proteomes" id="UP000006866"/>
    </source>
</evidence>
<reference evidence="1 2" key="2">
    <citation type="journal article" date="2011" name="Stand. Genomic Sci.">
        <title>Complete genome sequence of the extremely halophilic Halanaerobium praevalens type strain (GSL).</title>
        <authorList>
            <person name="Ivanova N."/>
            <person name="Sikorski J."/>
            <person name="Chertkov O."/>
            <person name="Nolan M."/>
            <person name="Lucas S."/>
            <person name="Hammon N."/>
            <person name="Deshpande S."/>
            <person name="Cheng J.F."/>
            <person name="Tapia R."/>
            <person name="Han C."/>
            <person name="Goodwin L."/>
            <person name="Pitluck S."/>
            <person name="Huntemann M."/>
            <person name="Liolios K."/>
            <person name="Pagani I."/>
            <person name="Mavromatis K."/>
            <person name="Ovchinikova G."/>
            <person name="Pati A."/>
            <person name="Chen A."/>
            <person name="Palaniappan K."/>
            <person name="Land M."/>
            <person name="Hauser L."/>
            <person name="Brambilla E.M."/>
            <person name="Kannan K.P."/>
            <person name="Rohde M."/>
            <person name="Tindall B.J."/>
            <person name="Goker M."/>
            <person name="Detter J.C."/>
            <person name="Woyke T."/>
            <person name="Bristow J."/>
            <person name="Eisen J.A."/>
            <person name="Markowitz V."/>
            <person name="Hugenholtz P."/>
            <person name="Kyrpides N.C."/>
            <person name="Klenk H.P."/>
            <person name="Lapidus A."/>
        </authorList>
    </citation>
    <scope>NUCLEOTIDE SEQUENCE [LARGE SCALE GENOMIC DNA]</scope>
    <source>
        <strain evidence="2">ATCC 33744 / DSM 2228 / GSL</strain>
    </source>
</reference>